<dbReference type="InterPro" id="IPR037185">
    <property type="entry name" value="EmrE-like"/>
</dbReference>
<dbReference type="PANTHER" id="PTHR42920:SF5">
    <property type="entry name" value="EAMA DOMAIN-CONTAINING PROTEIN"/>
    <property type="match status" value="1"/>
</dbReference>
<feature type="transmembrane region" description="Helical" evidence="7">
    <location>
        <begin position="148"/>
        <end position="168"/>
    </location>
</feature>
<evidence type="ECO:0000256" key="2">
    <source>
        <dbReference type="ARBA" id="ARBA00007362"/>
    </source>
</evidence>
<feature type="domain" description="EamA" evidence="8">
    <location>
        <begin position="8"/>
        <end position="141"/>
    </location>
</feature>
<feature type="transmembrane region" description="Helical" evidence="7">
    <location>
        <begin position="212"/>
        <end position="236"/>
    </location>
</feature>
<evidence type="ECO:0000259" key="8">
    <source>
        <dbReference type="Pfam" id="PF00892"/>
    </source>
</evidence>
<dbReference type="GO" id="GO:0005886">
    <property type="term" value="C:plasma membrane"/>
    <property type="evidence" value="ECO:0007669"/>
    <property type="project" value="UniProtKB-SubCell"/>
</dbReference>
<dbReference type="SUPFAM" id="SSF103481">
    <property type="entry name" value="Multidrug resistance efflux transporter EmrE"/>
    <property type="match status" value="2"/>
</dbReference>
<feature type="transmembrane region" description="Helical" evidence="7">
    <location>
        <begin position="180"/>
        <end position="200"/>
    </location>
</feature>
<protein>
    <submittedName>
        <fullName evidence="9">DMT family transporter</fullName>
    </submittedName>
</protein>
<reference evidence="9 10" key="1">
    <citation type="submission" date="2020-07" db="EMBL/GenBank/DDBJ databases">
        <authorList>
            <person name="Feng H."/>
        </authorList>
    </citation>
    <scope>NUCLEOTIDE SEQUENCE [LARGE SCALE GENOMIC DNA]</scope>
    <source>
        <strain evidence="10">s-11</strain>
    </source>
</reference>
<dbReference type="InterPro" id="IPR051258">
    <property type="entry name" value="Diverse_Substrate_Transporter"/>
</dbReference>
<dbReference type="AlphaFoldDB" id="A0A7W1X784"/>
<dbReference type="RefSeq" id="WP_033099353.1">
    <property type="nucleotide sequence ID" value="NZ_JACEIP010000001.1"/>
</dbReference>
<comment type="caution">
    <text evidence="9">The sequence shown here is derived from an EMBL/GenBank/DDBJ whole genome shotgun (WGS) entry which is preliminary data.</text>
</comment>
<dbReference type="InterPro" id="IPR000620">
    <property type="entry name" value="EamA_dom"/>
</dbReference>
<evidence type="ECO:0000256" key="6">
    <source>
        <dbReference type="ARBA" id="ARBA00023136"/>
    </source>
</evidence>
<feature type="transmembrane region" description="Helical" evidence="7">
    <location>
        <begin position="35"/>
        <end position="54"/>
    </location>
</feature>
<feature type="transmembrane region" description="Helical" evidence="7">
    <location>
        <begin position="275"/>
        <end position="299"/>
    </location>
</feature>
<dbReference type="Proteomes" id="UP000530514">
    <property type="component" value="Unassembled WGS sequence"/>
</dbReference>
<accession>A0A7W1X784</accession>
<evidence type="ECO:0000313" key="9">
    <source>
        <dbReference type="EMBL" id="MBA4541361.1"/>
    </source>
</evidence>
<evidence type="ECO:0000313" key="10">
    <source>
        <dbReference type="Proteomes" id="UP000530514"/>
    </source>
</evidence>
<sequence>MQKRWVADLTLTGIAFVWGITFVLVQDAIATLPPFHFLMIRFALAAFFLFIYLLCRKPENLSKSDRKRNWTAGALLGLFLFLGYALQTFSLLYTTSGKSGFLTGTSVALVPVFALFILREKMKFSSAIGALLALCGLYLLAFTDFSSVNYGDVLAFLCAIFFALQIIYTGKYTNSTSMMHLVTIQLATVAVLSGICALFTERRTIFAGLGHLFTPGVIIALVVTSLFCTSLAFIAQTHVQKQTSPTKVALIFSLEPVFAALGDYFWNGIALTGRSFLGCLFILAGMILSELPASSFSFLKRKAGKNLKKNG</sequence>
<feature type="transmembrane region" description="Helical" evidence="7">
    <location>
        <begin position="74"/>
        <end position="93"/>
    </location>
</feature>
<feature type="transmembrane region" description="Helical" evidence="7">
    <location>
        <begin position="124"/>
        <end position="142"/>
    </location>
</feature>
<keyword evidence="4 7" id="KW-0812">Transmembrane</keyword>
<keyword evidence="10" id="KW-1185">Reference proteome</keyword>
<dbReference type="OrthoDB" id="9804865at2"/>
<keyword evidence="5 7" id="KW-1133">Transmembrane helix</keyword>
<name>A0A7W1X784_9BACL</name>
<organism evidence="9 10">
    <name type="scientific">Thermoactinomyces daqus</name>
    <dbReference type="NCBI Taxonomy" id="1329516"/>
    <lineage>
        <taxon>Bacteria</taxon>
        <taxon>Bacillati</taxon>
        <taxon>Bacillota</taxon>
        <taxon>Bacilli</taxon>
        <taxon>Bacillales</taxon>
        <taxon>Thermoactinomycetaceae</taxon>
        <taxon>Thermoactinomyces</taxon>
    </lineage>
</organism>
<keyword evidence="3" id="KW-1003">Cell membrane</keyword>
<feature type="domain" description="EamA" evidence="8">
    <location>
        <begin position="150"/>
        <end position="288"/>
    </location>
</feature>
<evidence type="ECO:0000256" key="1">
    <source>
        <dbReference type="ARBA" id="ARBA00004651"/>
    </source>
</evidence>
<comment type="subcellular location">
    <subcellularLocation>
        <location evidence="1">Cell membrane</location>
        <topology evidence="1">Multi-pass membrane protein</topology>
    </subcellularLocation>
</comment>
<evidence type="ECO:0000256" key="7">
    <source>
        <dbReference type="SAM" id="Phobius"/>
    </source>
</evidence>
<dbReference type="PANTHER" id="PTHR42920">
    <property type="entry name" value="OS03G0707200 PROTEIN-RELATED"/>
    <property type="match status" value="1"/>
</dbReference>
<feature type="transmembrane region" description="Helical" evidence="7">
    <location>
        <begin position="99"/>
        <end position="117"/>
    </location>
</feature>
<gene>
    <name evidence="9" type="ORF">H1164_00345</name>
</gene>
<comment type="similarity">
    <text evidence="2">Belongs to the EamA transporter family.</text>
</comment>
<dbReference type="Pfam" id="PF00892">
    <property type="entry name" value="EamA"/>
    <property type="match status" value="2"/>
</dbReference>
<evidence type="ECO:0000256" key="3">
    <source>
        <dbReference type="ARBA" id="ARBA00022475"/>
    </source>
</evidence>
<feature type="transmembrane region" description="Helical" evidence="7">
    <location>
        <begin position="9"/>
        <end position="29"/>
    </location>
</feature>
<evidence type="ECO:0000256" key="4">
    <source>
        <dbReference type="ARBA" id="ARBA00022692"/>
    </source>
</evidence>
<proteinExistence type="inferred from homology"/>
<feature type="transmembrane region" description="Helical" evidence="7">
    <location>
        <begin position="248"/>
        <end position="269"/>
    </location>
</feature>
<dbReference type="EMBL" id="JACEIP010000001">
    <property type="protein sequence ID" value="MBA4541361.1"/>
    <property type="molecule type" value="Genomic_DNA"/>
</dbReference>
<keyword evidence="6 7" id="KW-0472">Membrane</keyword>
<evidence type="ECO:0000256" key="5">
    <source>
        <dbReference type="ARBA" id="ARBA00022989"/>
    </source>
</evidence>